<reference evidence="2 3" key="1">
    <citation type="submission" date="2013-05" db="EMBL/GenBank/DDBJ databases">
        <title>Genome assembly of Chondromyces apiculatus DSM 436.</title>
        <authorList>
            <person name="Sharma G."/>
            <person name="Khatri I."/>
            <person name="Kaur C."/>
            <person name="Mayilraj S."/>
            <person name="Subramanian S."/>
        </authorList>
    </citation>
    <scope>NUCLEOTIDE SEQUENCE [LARGE SCALE GENOMIC DNA]</scope>
    <source>
        <strain evidence="2 3">DSM 436</strain>
    </source>
</reference>
<dbReference type="EMBL" id="ASRX01000051">
    <property type="protein sequence ID" value="EYF03072.1"/>
    <property type="molecule type" value="Genomic_DNA"/>
</dbReference>
<dbReference type="CDD" id="cd02440">
    <property type="entry name" value="AdoMet_MTases"/>
    <property type="match status" value="1"/>
</dbReference>
<dbReference type="eggNOG" id="COG4798">
    <property type="taxonomic scope" value="Bacteria"/>
</dbReference>
<evidence type="ECO:0000256" key="1">
    <source>
        <dbReference type="SAM" id="MobiDB-lite"/>
    </source>
</evidence>
<proteinExistence type="predicted"/>
<dbReference type="STRING" id="1192034.CAP_6186"/>
<dbReference type="AlphaFoldDB" id="A0A017T288"/>
<keyword evidence="3" id="KW-1185">Reference proteome</keyword>
<protein>
    <recommendedName>
        <fullName evidence="4">Methyltransferase type 11 domain-containing protein</fullName>
    </recommendedName>
</protein>
<dbReference type="InterPro" id="IPR029063">
    <property type="entry name" value="SAM-dependent_MTases_sf"/>
</dbReference>
<feature type="region of interest" description="Disordered" evidence="1">
    <location>
        <begin position="1"/>
        <end position="56"/>
    </location>
</feature>
<organism evidence="2 3">
    <name type="scientific">Chondromyces apiculatus DSM 436</name>
    <dbReference type="NCBI Taxonomy" id="1192034"/>
    <lineage>
        <taxon>Bacteria</taxon>
        <taxon>Pseudomonadati</taxon>
        <taxon>Myxococcota</taxon>
        <taxon>Polyangia</taxon>
        <taxon>Polyangiales</taxon>
        <taxon>Polyangiaceae</taxon>
        <taxon>Chondromyces</taxon>
    </lineage>
</organism>
<accession>A0A017T288</accession>
<comment type="caution">
    <text evidence="2">The sequence shown here is derived from an EMBL/GenBank/DDBJ whole genome shotgun (WGS) entry which is preliminary data.</text>
</comment>
<name>A0A017T288_9BACT</name>
<evidence type="ECO:0000313" key="2">
    <source>
        <dbReference type="EMBL" id="EYF03072.1"/>
    </source>
</evidence>
<gene>
    <name evidence="2" type="ORF">CAP_6186</name>
</gene>
<dbReference type="Gene3D" id="3.40.50.150">
    <property type="entry name" value="Vaccinia Virus protein VP39"/>
    <property type="match status" value="1"/>
</dbReference>
<dbReference type="Proteomes" id="UP000019678">
    <property type="component" value="Unassembled WGS sequence"/>
</dbReference>
<sequence>MVLVSSLGCGGGETPPPETPPPPPAATPAPVATPAPAETPAPIDPAEKKKQEERAKLAAEMASMEEAAKKEAARFDDALKAQVKTLMEAKYIDAKAALTAAMASPHRMPGNAARDQFRHPVETMVFFGLKPTMTVIEFGGGGGWYTELLAPVFAKKGKLMVTTSDWNGPEDVRSTLYGRRFKRFLDKSPDLTGKIEPIVIKDMNAPDLGHEGQVDLVLAIREMHGWVNNKRLEKNLAAVHKALKKGGVFGVVAHRAKPDAAPEESSKNGYLPEAWVIKQVEAAGFKLAGKSEVNANPKDTKDYADGVWALPPSLEGGDKDRDKFVAIGESDRMTLKFTKL</sequence>
<evidence type="ECO:0000313" key="3">
    <source>
        <dbReference type="Proteomes" id="UP000019678"/>
    </source>
</evidence>
<dbReference type="SUPFAM" id="SSF53335">
    <property type="entry name" value="S-adenosyl-L-methionine-dependent methyltransferases"/>
    <property type="match status" value="1"/>
</dbReference>
<feature type="compositionally biased region" description="Pro residues" evidence="1">
    <location>
        <begin position="14"/>
        <end position="43"/>
    </location>
</feature>
<feature type="compositionally biased region" description="Basic and acidic residues" evidence="1">
    <location>
        <begin position="45"/>
        <end position="56"/>
    </location>
</feature>
<evidence type="ECO:0008006" key="4">
    <source>
        <dbReference type="Google" id="ProtNLM"/>
    </source>
</evidence>